<feature type="compositionally biased region" description="Low complexity" evidence="2">
    <location>
        <begin position="1"/>
        <end position="12"/>
    </location>
</feature>
<reference evidence="4" key="1">
    <citation type="submission" date="2021-01" db="EMBL/GenBank/DDBJ databases">
        <title>Adiantum capillus-veneris genome.</title>
        <authorList>
            <person name="Fang Y."/>
            <person name="Liao Q."/>
        </authorList>
    </citation>
    <scope>NUCLEOTIDE SEQUENCE</scope>
    <source>
        <strain evidence="4">H3</strain>
        <tissue evidence="4">Leaf</tissue>
    </source>
</reference>
<comment type="caution">
    <text evidence="4">The sequence shown here is derived from an EMBL/GenBank/DDBJ whole genome shotgun (WGS) entry which is preliminary data.</text>
</comment>
<dbReference type="PROSITE" id="PS50102">
    <property type="entry name" value="RRM"/>
    <property type="match status" value="1"/>
</dbReference>
<feature type="compositionally biased region" description="Low complexity" evidence="2">
    <location>
        <begin position="209"/>
        <end position="218"/>
    </location>
</feature>
<organism evidence="4 5">
    <name type="scientific">Adiantum capillus-veneris</name>
    <name type="common">Maidenhair fern</name>
    <dbReference type="NCBI Taxonomy" id="13818"/>
    <lineage>
        <taxon>Eukaryota</taxon>
        <taxon>Viridiplantae</taxon>
        <taxon>Streptophyta</taxon>
        <taxon>Embryophyta</taxon>
        <taxon>Tracheophyta</taxon>
        <taxon>Polypodiopsida</taxon>
        <taxon>Polypodiidae</taxon>
        <taxon>Polypodiales</taxon>
        <taxon>Pteridineae</taxon>
        <taxon>Pteridaceae</taxon>
        <taxon>Vittarioideae</taxon>
        <taxon>Adiantum</taxon>
    </lineage>
</organism>
<gene>
    <name evidence="4" type="ORF">GOP47_0006638</name>
</gene>
<dbReference type="InterPro" id="IPR035979">
    <property type="entry name" value="RBD_domain_sf"/>
</dbReference>
<dbReference type="EMBL" id="JABFUD020000006">
    <property type="protein sequence ID" value="KAI5078967.1"/>
    <property type="molecule type" value="Genomic_DNA"/>
</dbReference>
<dbReference type="SUPFAM" id="SSF54928">
    <property type="entry name" value="RNA-binding domain, RBD"/>
    <property type="match status" value="1"/>
</dbReference>
<dbReference type="AlphaFoldDB" id="A0A9D4ZM87"/>
<feature type="region of interest" description="Disordered" evidence="2">
    <location>
        <begin position="117"/>
        <end position="308"/>
    </location>
</feature>
<feature type="compositionally biased region" description="Basic residues" evidence="2">
    <location>
        <begin position="142"/>
        <end position="165"/>
    </location>
</feature>
<feature type="compositionally biased region" description="Basic and acidic residues" evidence="2">
    <location>
        <begin position="287"/>
        <end position="297"/>
    </location>
</feature>
<evidence type="ECO:0000256" key="2">
    <source>
        <dbReference type="SAM" id="MobiDB-lite"/>
    </source>
</evidence>
<keyword evidence="5" id="KW-1185">Reference proteome</keyword>
<keyword evidence="1" id="KW-0694">RNA-binding</keyword>
<dbReference type="InterPro" id="IPR050441">
    <property type="entry name" value="RBM"/>
</dbReference>
<evidence type="ECO:0000256" key="1">
    <source>
        <dbReference type="PROSITE-ProRule" id="PRU00176"/>
    </source>
</evidence>
<evidence type="ECO:0000313" key="5">
    <source>
        <dbReference type="Proteomes" id="UP000886520"/>
    </source>
</evidence>
<feature type="domain" description="RRM" evidence="3">
    <location>
        <begin position="36"/>
        <end position="114"/>
    </location>
</feature>
<dbReference type="PANTHER" id="PTHR48034">
    <property type="entry name" value="TRANSFORMER-2 SEX-DETERMINING PROTEIN-RELATED"/>
    <property type="match status" value="1"/>
</dbReference>
<dbReference type="GO" id="GO:0003723">
    <property type="term" value="F:RNA binding"/>
    <property type="evidence" value="ECO:0007669"/>
    <property type="project" value="UniProtKB-UniRule"/>
</dbReference>
<sequence length="308" mass="35135">MRRRSPSYSPLPRRGRGRSGSPSPRGRYPPRREPRISLLVRNLPKSCRAEDLRAPFKRFGPLRDIYLPRDYHTGEPRGFGFVQYLDPLDAEEAQYHMNHQIFYGRELTVIFAEETRKKPSEMRNKERLRSRGFSEDNGRSYYSHRGRSRTRSRSRTPSRWHRYSRSPHDYSPPEFPLGSPSPDRHELRNRGPKGGWSGSASRKYRDRSPSGSPVSPSGRCIQKSSKHETHSGSCMEAKHSASGRHSTPHNDGSPAERYSESPPHSPSLHKQGRSSCRSKSPPQEDDSPCHSGKEHSSKGPSPEHSSMD</sequence>
<proteinExistence type="predicted"/>
<feature type="region of interest" description="Disordered" evidence="2">
    <location>
        <begin position="1"/>
        <end position="34"/>
    </location>
</feature>
<dbReference type="Proteomes" id="UP000886520">
    <property type="component" value="Chromosome 6"/>
</dbReference>
<feature type="compositionally biased region" description="Basic and acidic residues" evidence="2">
    <location>
        <begin position="117"/>
        <end position="138"/>
    </location>
</feature>
<dbReference type="InterPro" id="IPR012677">
    <property type="entry name" value="Nucleotide-bd_a/b_plait_sf"/>
</dbReference>
<name>A0A9D4ZM87_ADICA</name>
<dbReference type="Pfam" id="PF00076">
    <property type="entry name" value="RRM_1"/>
    <property type="match status" value="1"/>
</dbReference>
<dbReference type="Gene3D" id="3.30.70.330">
    <property type="match status" value="1"/>
</dbReference>
<accession>A0A9D4ZM87</accession>
<evidence type="ECO:0000259" key="3">
    <source>
        <dbReference type="PROSITE" id="PS50102"/>
    </source>
</evidence>
<protein>
    <recommendedName>
        <fullName evidence="3">RRM domain-containing protein</fullName>
    </recommendedName>
</protein>
<dbReference type="InterPro" id="IPR000504">
    <property type="entry name" value="RRM_dom"/>
</dbReference>
<dbReference type="SMART" id="SM00360">
    <property type="entry name" value="RRM"/>
    <property type="match status" value="1"/>
</dbReference>
<dbReference type="OrthoDB" id="439808at2759"/>
<evidence type="ECO:0000313" key="4">
    <source>
        <dbReference type="EMBL" id="KAI5078967.1"/>
    </source>
</evidence>